<proteinExistence type="inferred from homology"/>
<keyword evidence="8 15" id="KW-0675">Receptor</keyword>
<accession>A0A2H3KEJ0</accession>
<evidence type="ECO:0000256" key="9">
    <source>
        <dbReference type="ARBA" id="ARBA00023237"/>
    </source>
</evidence>
<dbReference type="AlphaFoldDB" id="A0A2H3KEJ0"/>
<dbReference type="SUPFAM" id="SSF49464">
    <property type="entry name" value="Carboxypeptidase regulatory domain-like"/>
    <property type="match status" value="1"/>
</dbReference>
<protein>
    <submittedName>
        <fullName evidence="15">TonB-dependent receptor</fullName>
    </submittedName>
</protein>
<evidence type="ECO:0000259" key="14">
    <source>
        <dbReference type="Pfam" id="PF07715"/>
    </source>
</evidence>
<reference evidence="15 16" key="1">
    <citation type="submission" date="2017-09" db="EMBL/GenBank/DDBJ databases">
        <title>Whole genomes of Flavobacteriaceae.</title>
        <authorList>
            <person name="Stine C."/>
            <person name="Li C."/>
            <person name="Tadesse D."/>
        </authorList>
    </citation>
    <scope>NUCLEOTIDE SEQUENCE [LARGE SCALE GENOMIC DNA]</scope>
    <source>
        <strain evidence="15 16">ATCC 35036</strain>
    </source>
</reference>
<comment type="similarity">
    <text evidence="10 11">Belongs to the TonB-dependent receptor family.</text>
</comment>
<dbReference type="Proteomes" id="UP000220828">
    <property type="component" value="Unassembled WGS sequence"/>
</dbReference>
<feature type="chain" id="PRO_5013662270" evidence="12">
    <location>
        <begin position="23"/>
        <end position="936"/>
    </location>
</feature>
<comment type="subcellular location">
    <subcellularLocation>
        <location evidence="1 10">Cell outer membrane</location>
        <topology evidence="1 10">Multi-pass membrane protein</topology>
    </subcellularLocation>
</comment>
<keyword evidence="6 11" id="KW-0798">TonB box</keyword>
<keyword evidence="3 10" id="KW-1134">Transmembrane beta strand</keyword>
<dbReference type="InterPro" id="IPR037066">
    <property type="entry name" value="Plug_dom_sf"/>
</dbReference>
<dbReference type="Gene3D" id="2.60.40.1120">
    <property type="entry name" value="Carboxypeptidase-like, regulatory domain"/>
    <property type="match status" value="1"/>
</dbReference>
<evidence type="ECO:0000256" key="6">
    <source>
        <dbReference type="ARBA" id="ARBA00023077"/>
    </source>
</evidence>
<evidence type="ECO:0000256" key="12">
    <source>
        <dbReference type="SAM" id="SignalP"/>
    </source>
</evidence>
<dbReference type="OrthoDB" id="9761152at2"/>
<dbReference type="InterPro" id="IPR012910">
    <property type="entry name" value="Plug_dom"/>
</dbReference>
<dbReference type="PROSITE" id="PS01156">
    <property type="entry name" value="TONB_DEPENDENT_REC_2"/>
    <property type="match status" value="1"/>
</dbReference>
<evidence type="ECO:0000259" key="13">
    <source>
        <dbReference type="Pfam" id="PF00593"/>
    </source>
</evidence>
<feature type="domain" description="TonB-dependent receptor-like beta-barrel" evidence="13">
    <location>
        <begin position="371"/>
        <end position="877"/>
    </location>
</feature>
<dbReference type="Pfam" id="PF00593">
    <property type="entry name" value="TonB_dep_Rec_b-barrel"/>
    <property type="match status" value="1"/>
</dbReference>
<sequence>MKNFKNSLFSGFFLLMATMMFAQGKVKGKIVDSQNGALPGVNVVVKGTSTGTSTDFDGKFTLNVPASGQITISFIGFQSKAVSFTVQKGETKDLGTIQLAADSNELSEVVVKSTIIDVAKDRKTPVAVSTIKAAEIQQKLGNQEFPEILKNTPSVYTSKGAGGFGDSRMTIRGFAQENIAVMINGVPVNDMENGAVYWSNWAGLSDVTTAMQVQRGLGSSKLAIASVGGTVNVLTRTSDKKEGGSISSTVGNQNYLKWVASYNTGKLKNGFSSSILMSRTIQDGYVQGTEAEGYNYFIGLGYEINPKHNVMFTFTGAPQWHSQKSTRLTIADYLAAGANGEPNVKYNRDAGYLQGKRFNIMRNFYSKPVMSLNYEWKVSDNTKVSAVGYASWGRGGGSGAYGRINGLAFNDTKLLTSNLNTDYDRIYNYNSGNTITSNTGVNYTRTQVAGQGFVNTASTSTNTTNGISMISGINSHDWYGGLANLNTKLNDNFTLDFGIDVRSYKGIHTRNLNYLFGATSFLDTADKNNPTVYVNQTSTATPSWNPFYNVLNDKAVVRDYDGLVNWYGGFTQLEYASGDLTAFIQAAVSQQGFKRVDRFSYLASNPLSSTSYKNLTGGNFKAGLNYNLDKHNNVFGNAGYYLKQPFFNSVYPNNLSVLNENVTNEKILGFELGYGYRSDKFNANVNLYRTSWKDRYVTTTANIDHDGLSSTPAIAGTAFLTGVEQIHTGAEVDFSYKPFTQLSINGSVSIGNWKYGSNLTASYQDINNNVITNTAGNPVSETLYINGLKVGNTAQTTASIGASYEVVKRVSFDANYNFVDNLYSNIDPSAFKTQAAADKGALKLPSYGLLDAGFSYKMLVGKDKANSVGFRFNVNNVLNTIFIAESSTNIFANDYVSGTSGPTYASSGKTYDGVATGNQVNFGFGRTWNFGITYNF</sequence>
<evidence type="ECO:0000256" key="1">
    <source>
        <dbReference type="ARBA" id="ARBA00004571"/>
    </source>
</evidence>
<evidence type="ECO:0000256" key="7">
    <source>
        <dbReference type="ARBA" id="ARBA00023136"/>
    </source>
</evidence>
<comment type="caution">
    <text evidence="15">The sequence shown here is derived from an EMBL/GenBank/DDBJ whole genome shotgun (WGS) entry which is preliminary data.</text>
</comment>
<dbReference type="EMBL" id="PCMW01000008">
    <property type="protein sequence ID" value="PDS26713.1"/>
    <property type="molecule type" value="Genomic_DNA"/>
</dbReference>
<dbReference type="InterPro" id="IPR039426">
    <property type="entry name" value="TonB-dep_rcpt-like"/>
</dbReference>
<feature type="domain" description="TonB-dependent receptor plug" evidence="14">
    <location>
        <begin position="121"/>
        <end position="229"/>
    </location>
</feature>
<dbReference type="InterPro" id="IPR010917">
    <property type="entry name" value="TonB_rcpt_CS"/>
</dbReference>
<evidence type="ECO:0000256" key="2">
    <source>
        <dbReference type="ARBA" id="ARBA00022448"/>
    </source>
</evidence>
<evidence type="ECO:0000313" key="15">
    <source>
        <dbReference type="EMBL" id="PDS26713.1"/>
    </source>
</evidence>
<dbReference type="GO" id="GO:0015344">
    <property type="term" value="F:siderophore uptake transmembrane transporter activity"/>
    <property type="evidence" value="ECO:0007669"/>
    <property type="project" value="TreeGrafter"/>
</dbReference>
<dbReference type="RefSeq" id="WP_097553323.1">
    <property type="nucleotide sequence ID" value="NZ_PCMW01000008.1"/>
</dbReference>
<evidence type="ECO:0000256" key="3">
    <source>
        <dbReference type="ARBA" id="ARBA00022452"/>
    </source>
</evidence>
<name>A0A2H3KEJ0_9FLAO</name>
<evidence type="ECO:0000256" key="11">
    <source>
        <dbReference type="RuleBase" id="RU003357"/>
    </source>
</evidence>
<dbReference type="Gene3D" id="2.170.130.10">
    <property type="entry name" value="TonB-dependent receptor, plug domain"/>
    <property type="match status" value="1"/>
</dbReference>
<keyword evidence="7 10" id="KW-0472">Membrane</keyword>
<organism evidence="15 16">
    <name type="scientific">Flavobacterium branchiophilum</name>
    <dbReference type="NCBI Taxonomy" id="55197"/>
    <lineage>
        <taxon>Bacteria</taxon>
        <taxon>Pseudomonadati</taxon>
        <taxon>Bacteroidota</taxon>
        <taxon>Flavobacteriia</taxon>
        <taxon>Flavobacteriales</taxon>
        <taxon>Flavobacteriaceae</taxon>
        <taxon>Flavobacterium</taxon>
    </lineage>
</organism>
<gene>
    <name evidence="15" type="ORF">B0A77_01635</name>
</gene>
<dbReference type="Pfam" id="PF07715">
    <property type="entry name" value="Plug"/>
    <property type="match status" value="1"/>
</dbReference>
<dbReference type="Gene3D" id="2.40.170.20">
    <property type="entry name" value="TonB-dependent receptor, beta-barrel domain"/>
    <property type="match status" value="2"/>
</dbReference>
<keyword evidence="4 10" id="KW-0812">Transmembrane</keyword>
<dbReference type="PANTHER" id="PTHR30069:SF29">
    <property type="entry name" value="HEMOGLOBIN AND HEMOGLOBIN-HAPTOGLOBIN-BINDING PROTEIN 1-RELATED"/>
    <property type="match status" value="1"/>
</dbReference>
<keyword evidence="2 10" id="KW-0813">Transport</keyword>
<dbReference type="InterPro" id="IPR000531">
    <property type="entry name" value="Beta-barrel_TonB"/>
</dbReference>
<dbReference type="Pfam" id="PF13715">
    <property type="entry name" value="CarbopepD_reg_2"/>
    <property type="match status" value="1"/>
</dbReference>
<evidence type="ECO:0000256" key="4">
    <source>
        <dbReference type="ARBA" id="ARBA00022692"/>
    </source>
</evidence>
<dbReference type="PANTHER" id="PTHR30069">
    <property type="entry name" value="TONB-DEPENDENT OUTER MEMBRANE RECEPTOR"/>
    <property type="match status" value="1"/>
</dbReference>
<evidence type="ECO:0000256" key="10">
    <source>
        <dbReference type="PROSITE-ProRule" id="PRU01360"/>
    </source>
</evidence>
<feature type="signal peptide" evidence="12">
    <location>
        <begin position="1"/>
        <end position="22"/>
    </location>
</feature>
<evidence type="ECO:0000313" key="16">
    <source>
        <dbReference type="Proteomes" id="UP000220828"/>
    </source>
</evidence>
<dbReference type="GO" id="GO:0009279">
    <property type="term" value="C:cell outer membrane"/>
    <property type="evidence" value="ECO:0007669"/>
    <property type="project" value="UniProtKB-SubCell"/>
</dbReference>
<keyword evidence="9 10" id="KW-0998">Cell outer membrane</keyword>
<dbReference type="SUPFAM" id="SSF56935">
    <property type="entry name" value="Porins"/>
    <property type="match status" value="1"/>
</dbReference>
<evidence type="ECO:0000256" key="8">
    <source>
        <dbReference type="ARBA" id="ARBA00023170"/>
    </source>
</evidence>
<dbReference type="PROSITE" id="PS52016">
    <property type="entry name" value="TONB_DEPENDENT_REC_3"/>
    <property type="match status" value="1"/>
</dbReference>
<dbReference type="GO" id="GO:0044718">
    <property type="term" value="P:siderophore transmembrane transport"/>
    <property type="evidence" value="ECO:0007669"/>
    <property type="project" value="TreeGrafter"/>
</dbReference>
<keyword evidence="5 12" id="KW-0732">Signal</keyword>
<evidence type="ECO:0000256" key="5">
    <source>
        <dbReference type="ARBA" id="ARBA00022729"/>
    </source>
</evidence>
<dbReference type="InterPro" id="IPR008969">
    <property type="entry name" value="CarboxyPept-like_regulatory"/>
</dbReference>
<dbReference type="InterPro" id="IPR036942">
    <property type="entry name" value="Beta-barrel_TonB_sf"/>
</dbReference>